<dbReference type="Gene3D" id="1.20.1070.10">
    <property type="entry name" value="Rhodopsin 7-helix transmembrane proteins"/>
    <property type="match status" value="1"/>
</dbReference>
<comment type="caution">
    <text evidence="13">The sequence shown here is derived from an EMBL/GenBank/DDBJ whole genome shotgun (WGS) entry which is preliminary data.</text>
</comment>
<comment type="subcellular location">
    <subcellularLocation>
        <location evidence="1">Membrane</location>
        <topology evidence="1">Multi-pass membrane protein</topology>
    </subcellularLocation>
</comment>
<evidence type="ECO:0000256" key="5">
    <source>
        <dbReference type="ARBA" id="ARBA00022692"/>
    </source>
</evidence>
<keyword evidence="6" id="KW-0681">Retinal protein</keyword>
<keyword evidence="8" id="KW-0157">Chromophore</keyword>
<dbReference type="PANTHER" id="PTHR28286:SF2">
    <property type="entry name" value="BACTERIORHODOPSIN _OPSIN, NOPA (EUROFUNG)"/>
    <property type="match status" value="1"/>
</dbReference>
<organism evidence="13 14">
    <name type="scientific">Durusdinium trenchii</name>
    <dbReference type="NCBI Taxonomy" id="1381693"/>
    <lineage>
        <taxon>Eukaryota</taxon>
        <taxon>Sar</taxon>
        <taxon>Alveolata</taxon>
        <taxon>Dinophyceae</taxon>
        <taxon>Suessiales</taxon>
        <taxon>Symbiodiniaceae</taxon>
        <taxon>Durusdinium</taxon>
    </lineage>
</organism>
<protein>
    <recommendedName>
        <fullName evidence="15">Response regulatory domain-containing protein</fullName>
    </recommendedName>
</protein>
<evidence type="ECO:0000256" key="6">
    <source>
        <dbReference type="ARBA" id="ARBA00022925"/>
    </source>
</evidence>
<evidence type="ECO:0000256" key="7">
    <source>
        <dbReference type="ARBA" id="ARBA00022989"/>
    </source>
</evidence>
<dbReference type="SUPFAM" id="SSF81321">
    <property type="entry name" value="Family A G protein-coupled receptor-like"/>
    <property type="match status" value="1"/>
</dbReference>
<dbReference type="SMART" id="SM01021">
    <property type="entry name" value="Bac_rhodopsin"/>
    <property type="match status" value="1"/>
</dbReference>
<keyword evidence="7 12" id="KW-1133">Transmembrane helix</keyword>
<keyword evidence="5 12" id="KW-0812">Transmembrane</keyword>
<accession>A0ABP0S7I2</accession>
<sequence>MENWEDVIDHRRILVDENLPEGVFGARLCVFVCSMFLLAFYAFQTFHGKCNKHPIYVQSVTAITYGLASFGKVDFLFTNFQDSEGNVIELALGRYLFWIMTCPVIISNLCILVNTLTPSDLDFGDTTFVMVKDIVLMNFGILGAFQTDTFLKATFITLAFLTSFWMLFDLWNEMMAKKKYFVPHKGAWAWIKLVAALFVSTWAIFPVLYVLGPPMLNIISPAADHIGHAIGDLFAKNFSGFVSWYVRWIYLAPFADQARDKRAISPYHSSTAEIMLGSVGSKRRKKPLLGATYLRVLVVEPKVEMQRLFFLLLKEANVDVEFAFNLAGAEKQLKRERLGVFDVCMVNLGRQVGHEVAMQKFRAKFRSKPYYLPILGYTLDGDMLLSLLENEEREKLLCDGLIHHILDEWHIAELVQHWTNTAKHWKDIDLTADIERRLYDHVQGNLTPCDVRQALETNDEDTEEPQDHQGWTEQYQDSVDGMAQTRDDHSLLEDASSAPSQDHRSVQSSLNIPGQTFEEAEHHRMQVHRSHEAVPRQIKRSPPQSHPSSSHFQEAQPGQQDNFRRPAPVQTFPTTSDRVYRRADSFAELKEYEQSGPPADPLLRRSSSTSSRRSSLSLIQGAEVKMI</sequence>
<evidence type="ECO:0000313" key="14">
    <source>
        <dbReference type="Proteomes" id="UP001642464"/>
    </source>
</evidence>
<keyword evidence="9 12" id="KW-0472">Membrane</keyword>
<feature type="compositionally biased region" description="Low complexity" evidence="11">
    <location>
        <begin position="541"/>
        <end position="551"/>
    </location>
</feature>
<feature type="transmembrane region" description="Helical" evidence="12">
    <location>
        <begin position="24"/>
        <end position="43"/>
    </location>
</feature>
<proteinExistence type="inferred from homology"/>
<gene>
    <name evidence="13" type="ORF">SCF082_LOCUS50377</name>
</gene>
<reference evidence="13 14" key="1">
    <citation type="submission" date="2024-02" db="EMBL/GenBank/DDBJ databases">
        <authorList>
            <person name="Chen Y."/>
            <person name="Shah S."/>
            <person name="Dougan E. K."/>
            <person name="Thang M."/>
            <person name="Chan C."/>
        </authorList>
    </citation>
    <scope>NUCLEOTIDE SEQUENCE [LARGE SCALE GENOMIC DNA]</scope>
</reference>
<dbReference type="Pfam" id="PF01036">
    <property type="entry name" value="Bac_rhodopsin"/>
    <property type="match status" value="1"/>
</dbReference>
<keyword evidence="3" id="KW-0600">Photoreceptor protein</keyword>
<evidence type="ECO:0000256" key="11">
    <source>
        <dbReference type="SAM" id="MobiDB-lite"/>
    </source>
</evidence>
<evidence type="ECO:0000256" key="8">
    <source>
        <dbReference type="ARBA" id="ARBA00022991"/>
    </source>
</evidence>
<dbReference type="InterPro" id="IPR001425">
    <property type="entry name" value="Arc/bac/fun_rhodopsins"/>
</dbReference>
<evidence type="ECO:0008006" key="15">
    <source>
        <dbReference type="Google" id="ProtNLM"/>
    </source>
</evidence>
<feature type="compositionally biased region" description="Low complexity" evidence="11">
    <location>
        <begin position="604"/>
        <end position="618"/>
    </location>
</feature>
<evidence type="ECO:0000256" key="1">
    <source>
        <dbReference type="ARBA" id="ARBA00004141"/>
    </source>
</evidence>
<keyword evidence="4" id="KW-0716">Sensory transduction</keyword>
<comment type="similarity">
    <text evidence="2">Belongs to the archaeal/bacterial/fungal opsin family.</text>
</comment>
<feature type="transmembrane region" description="Helical" evidence="12">
    <location>
        <begin position="95"/>
        <end position="116"/>
    </location>
</feature>
<dbReference type="EMBL" id="CAXAMM010043061">
    <property type="protein sequence ID" value="CAK9108303.1"/>
    <property type="molecule type" value="Genomic_DNA"/>
</dbReference>
<feature type="compositionally biased region" description="Basic and acidic residues" evidence="11">
    <location>
        <begin position="578"/>
        <end position="593"/>
    </location>
</feature>
<feature type="transmembrane region" description="Helical" evidence="12">
    <location>
        <begin position="151"/>
        <end position="168"/>
    </location>
</feature>
<feature type="region of interest" description="Disordered" evidence="11">
    <location>
        <begin position="521"/>
        <end position="627"/>
    </location>
</feature>
<feature type="compositionally biased region" description="Basic and acidic residues" evidence="11">
    <location>
        <begin position="521"/>
        <end position="534"/>
    </location>
</feature>
<feature type="transmembrane region" description="Helical" evidence="12">
    <location>
        <begin position="189"/>
        <end position="211"/>
    </location>
</feature>
<evidence type="ECO:0000256" key="4">
    <source>
        <dbReference type="ARBA" id="ARBA00022606"/>
    </source>
</evidence>
<dbReference type="PANTHER" id="PTHR28286">
    <property type="match status" value="1"/>
</dbReference>
<evidence type="ECO:0000256" key="10">
    <source>
        <dbReference type="ARBA" id="ARBA00023170"/>
    </source>
</evidence>
<keyword evidence="10" id="KW-0675">Receptor</keyword>
<dbReference type="Proteomes" id="UP001642464">
    <property type="component" value="Unassembled WGS sequence"/>
</dbReference>
<evidence type="ECO:0000256" key="2">
    <source>
        <dbReference type="ARBA" id="ARBA00008130"/>
    </source>
</evidence>
<name>A0ABP0S7I2_9DINO</name>
<keyword evidence="14" id="KW-1185">Reference proteome</keyword>
<evidence type="ECO:0000313" key="13">
    <source>
        <dbReference type="EMBL" id="CAK9108303.1"/>
    </source>
</evidence>
<evidence type="ECO:0000256" key="12">
    <source>
        <dbReference type="SAM" id="Phobius"/>
    </source>
</evidence>
<feature type="compositionally biased region" description="Polar residues" evidence="11">
    <location>
        <begin position="552"/>
        <end position="561"/>
    </location>
</feature>
<evidence type="ECO:0000256" key="9">
    <source>
        <dbReference type="ARBA" id="ARBA00023136"/>
    </source>
</evidence>
<evidence type="ECO:0000256" key="3">
    <source>
        <dbReference type="ARBA" id="ARBA00022543"/>
    </source>
</evidence>